<evidence type="ECO:0000313" key="2">
    <source>
        <dbReference type="EMBL" id="CAL8112058.1"/>
    </source>
</evidence>
<dbReference type="Proteomes" id="UP001642540">
    <property type="component" value="Unassembled WGS sequence"/>
</dbReference>
<reference evidence="2 3" key="1">
    <citation type="submission" date="2024-08" db="EMBL/GenBank/DDBJ databases">
        <authorList>
            <person name="Cucini C."/>
            <person name="Frati F."/>
        </authorList>
    </citation>
    <scope>NUCLEOTIDE SEQUENCE [LARGE SCALE GENOMIC DNA]</scope>
</reference>
<feature type="compositionally biased region" description="Basic residues" evidence="1">
    <location>
        <begin position="70"/>
        <end position="80"/>
    </location>
</feature>
<comment type="caution">
    <text evidence="2">The sequence shown here is derived from an EMBL/GenBank/DDBJ whole genome shotgun (WGS) entry which is preliminary data.</text>
</comment>
<proteinExistence type="predicted"/>
<name>A0ABP1QUR2_9HEXA</name>
<keyword evidence="3" id="KW-1185">Reference proteome</keyword>
<feature type="region of interest" description="Disordered" evidence="1">
    <location>
        <begin position="14"/>
        <end position="96"/>
    </location>
</feature>
<accession>A0ABP1QUR2</accession>
<organism evidence="2 3">
    <name type="scientific">Orchesella dallaii</name>
    <dbReference type="NCBI Taxonomy" id="48710"/>
    <lineage>
        <taxon>Eukaryota</taxon>
        <taxon>Metazoa</taxon>
        <taxon>Ecdysozoa</taxon>
        <taxon>Arthropoda</taxon>
        <taxon>Hexapoda</taxon>
        <taxon>Collembola</taxon>
        <taxon>Entomobryomorpha</taxon>
        <taxon>Entomobryoidea</taxon>
        <taxon>Orchesellidae</taxon>
        <taxon>Orchesellinae</taxon>
        <taxon>Orchesella</taxon>
    </lineage>
</organism>
<gene>
    <name evidence="2" type="ORF">ODALV1_LOCUS15466</name>
</gene>
<protein>
    <submittedName>
        <fullName evidence="2">Uncharacterized protein</fullName>
    </submittedName>
</protein>
<dbReference type="EMBL" id="CAXLJM020000048">
    <property type="protein sequence ID" value="CAL8112058.1"/>
    <property type="molecule type" value="Genomic_DNA"/>
</dbReference>
<feature type="compositionally biased region" description="Basic and acidic residues" evidence="1">
    <location>
        <begin position="32"/>
        <end position="44"/>
    </location>
</feature>
<evidence type="ECO:0000313" key="3">
    <source>
        <dbReference type="Proteomes" id="UP001642540"/>
    </source>
</evidence>
<evidence type="ECO:0000256" key="1">
    <source>
        <dbReference type="SAM" id="MobiDB-lite"/>
    </source>
</evidence>
<sequence>MGKGISVLCQLQISTDFTSESEEASKGTNTKALDKSPETLEDPLHPLASNSSPELEPEKSQEDSIPAGQVKRRRRRKRTTKLQSEQCKEEVTTGQPVPAKRCRQVFPEAVPRPPKTYVLADTITYHNVT</sequence>